<reference evidence="1 2" key="1">
    <citation type="submission" date="2018-06" db="EMBL/GenBank/DDBJ databases">
        <title>A transcriptomic atlas of mushroom development highlights an independent origin of complex multicellularity.</title>
        <authorList>
            <consortium name="DOE Joint Genome Institute"/>
            <person name="Krizsan K."/>
            <person name="Almasi E."/>
            <person name="Merenyi Z."/>
            <person name="Sahu N."/>
            <person name="Viragh M."/>
            <person name="Koszo T."/>
            <person name="Mondo S."/>
            <person name="Kiss B."/>
            <person name="Balint B."/>
            <person name="Kues U."/>
            <person name="Barry K."/>
            <person name="Hegedus J.C."/>
            <person name="Henrissat B."/>
            <person name="Johnson J."/>
            <person name="Lipzen A."/>
            <person name="Ohm R."/>
            <person name="Nagy I."/>
            <person name="Pangilinan J."/>
            <person name="Yan J."/>
            <person name="Xiong Y."/>
            <person name="Grigoriev I.V."/>
            <person name="Hibbett D.S."/>
            <person name="Nagy L.G."/>
        </authorList>
    </citation>
    <scope>NUCLEOTIDE SEQUENCE [LARGE SCALE GENOMIC DNA]</scope>
    <source>
        <strain evidence="1 2">SZMC22713</strain>
    </source>
</reference>
<dbReference type="VEuPathDB" id="FungiDB:BD410DRAFT_262896"/>
<keyword evidence="2" id="KW-1185">Reference proteome</keyword>
<accession>A0A4Y7Q6J8</accession>
<organism evidence="1 2">
    <name type="scientific">Rickenella mellea</name>
    <dbReference type="NCBI Taxonomy" id="50990"/>
    <lineage>
        <taxon>Eukaryota</taxon>
        <taxon>Fungi</taxon>
        <taxon>Dikarya</taxon>
        <taxon>Basidiomycota</taxon>
        <taxon>Agaricomycotina</taxon>
        <taxon>Agaricomycetes</taxon>
        <taxon>Hymenochaetales</taxon>
        <taxon>Rickenellaceae</taxon>
        <taxon>Rickenella</taxon>
    </lineage>
</organism>
<gene>
    <name evidence="1" type="ORF">BD410DRAFT_262896</name>
</gene>
<evidence type="ECO:0000313" key="1">
    <source>
        <dbReference type="EMBL" id="TDL22450.1"/>
    </source>
</evidence>
<evidence type="ECO:0000313" key="2">
    <source>
        <dbReference type="Proteomes" id="UP000294933"/>
    </source>
</evidence>
<proteinExistence type="predicted"/>
<dbReference type="AlphaFoldDB" id="A0A4Y7Q6J8"/>
<sequence>MPLVLESGIKVLPAEILSQIFEAGHRMTRGWTFAKCVSQVCRWFRHVSLRTPLLWTRVADVYSDSQAEEFVTRSAQKDLDVSLLGSDPGISPVFQMYSNRWKLLQIRSGRAVESIRKIGPIHFPRLKTLYHDGKRPLDLSSWHLPELRRVVGSLSLGPASFPNSSQLVTVGLSLTNSVRLTSLSQALHSMTALKNLTLTLSWCTEAWNPPTTQTHDRHSVHIESLEVSILNQTKPGVVEDIFDVLSYLSPSTVTIKLMDFPEPHSCPEAFFCTLSEEMFPYGSTIKIYTRTVDFRKNFMLLTNLVRGCNIAQRILIEAPTA</sequence>
<dbReference type="EMBL" id="ML170175">
    <property type="protein sequence ID" value="TDL22450.1"/>
    <property type="molecule type" value="Genomic_DNA"/>
</dbReference>
<protein>
    <submittedName>
        <fullName evidence="1">Uncharacterized protein</fullName>
    </submittedName>
</protein>
<dbReference type="OrthoDB" id="3365698at2759"/>
<name>A0A4Y7Q6J8_9AGAM</name>
<dbReference type="Proteomes" id="UP000294933">
    <property type="component" value="Unassembled WGS sequence"/>
</dbReference>